<feature type="compositionally biased region" description="Polar residues" evidence="6">
    <location>
        <begin position="345"/>
        <end position="366"/>
    </location>
</feature>
<feature type="region of interest" description="Disordered" evidence="6">
    <location>
        <begin position="542"/>
        <end position="565"/>
    </location>
</feature>
<evidence type="ECO:0000256" key="1">
    <source>
        <dbReference type="ARBA" id="ARBA00004123"/>
    </source>
</evidence>
<keyword evidence="9" id="KW-1185">Reference proteome</keyword>
<organism evidence="8 9">
    <name type="scientific">Saccharomyces pastorianus</name>
    <name type="common">Lager yeast</name>
    <name type="synonym">Saccharomyces cerevisiae x Saccharomyces eubayanus</name>
    <dbReference type="NCBI Taxonomy" id="27292"/>
    <lineage>
        <taxon>Eukaryota</taxon>
        <taxon>Fungi</taxon>
        <taxon>Dikarya</taxon>
        <taxon>Ascomycota</taxon>
        <taxon>Saccharomycotina</taxon>
        <taxon>Saccharomycetes</taxon>
        <taxon>Saccharomycetales</taxon>
        <taxon>Saccharomycetaceae</taxon>
        <taxon>Saccharomyces</taxon>
    </lineage>
</organism>
<evidence type="ECO:0000313" key="8">
    <source>
        <dbReference type="EMBL" id="QID87620.1"/>
    </source>
</evidence>
<dbReference type="InterPro" id="IPR004827">
    <property type="entry name" value="bZIP"/>
</dbReference>
<keyword evidence="4" id="KW-0539">Nucleus</keyword>
<evidence type="ECO:0000256" key="6">
    <source>
        <dbReference type="SAM" id="MobiDB-lite"/>
    </source>
</evidence>
<dbReference type="CDD" id="cd14687">
    <property type="entry name" value="bZIP_ATF2"/>
    <property type="match status" value="1"/>
</dbReference>
<feature type="compositionally biased region" description="Polar residues" evidence="6">
    <location>
        <begin position="23"/>
        <end position="32"/>
    </location>
</feature>
<keyword evidence="2" id="KW-0805">Transcription regulation</keyword>
<reference evidence="8 9" key="1">
    <citation type="journal article" date="2019" name="BMC Genomics">
        <title>Chromosome level assembly and comparative genome analysis confirm lager-brewing yeasts originated from a single hybridization.</title>
        <authorList>
            <person name="Salazar A.N."/>
            <person name="Gorter de Vries A.R."/>
            <person name="van den Broek M."/>
            <person name="Brouwers N."/>
            <person name="de la Torre Cortes P."/>
            <person name="Kuijpers N.G.A."/>
            <person name="Daran J.G."/>
            <person name="Abeel T."/>
        </authorList>
    </citation>
    <scope>NUCLEOTIDE SEQUENCE [LARGE SCALE GENOMIC DNA]</scope>
    <source>
        <strain evidence="8 9">CBS 1483</strain>
    </source>
</reference>
<dbReference type="PROSITE" id="PS50217">
    <property type="entry name" value="BZIP"/>
    <property type="match status" value="1"/>
</dbReference>
<dbReference type="Proteomes" id="UP000501346">
    <property type="component" value="Chromosome SeXIV"/>
</dbReference>
<evidence type="ECO:0000256" key="2">
    <source>
        <dbReference type="ARBA" id="ARBA00023015"/>
    </source>
</evidence>
<evidence type="ECO:0000256" key="4">
    <source>
        <dbReference type="ARBA" id="ARBA00023242"/>
    </source>
</evidence>
<keyword evidence="5" id="KW-0175">Coiled coil</keyword>
<dbReference type="Pfam" id="PF00170">
    <property type="entry name" value="bZIP_1"/>
    <property type="match status" value="1"/>
</dbReference>
<dbReference type="GO" id="GO:0003700">
    <property type="term" value="F:DNA-binding transcription factor activity"/>
    <property type="evidence" value="ECO:0007669"/>
    <property type="project" value="InterPro"/>
</dbReference>
<evidence type="ECO:0000256" key="3">
    <source>
        <dbReference type="ARBA" id="ARBA00023163"/>
    </source>
</evidence>
<evidence type="ECO:0000259" key="7">
    <source>
        <dbReference type="PROSITE" id="PS50217"/>
    </source>
</evidence>
<keyword evidence="3" id="KW-0804">Transcription</keyword>
<gene>
    <name evidence="8" type="primary">SKO1_2</name>
    <name evidence="8" type="ORF">GRS66_010300</name>
</gene>
<dbReference type="InterPro" id="IPR020956">
    <property type="entry name" value="TF_Aft1_OSM"/>
</dbReference>
<sequence length="653" mass="70287">MSSEERSRQPSTVSAFDLEPNPFEQSFASSKKASLPGVAPHPFQPKSPSRSGSISTLAQNPHRSTHSLDSIPEGNGNRIIPSNGNTNEAKKDSPNFLPSQQRPTIISPPILTPGGSKKLPPLLLSPSILYQANSTSNPIPNSHSASTSNSNPSAFSASSASGSMYPNSSSPSGSSLTHQPRNHNATASTTSNGFPTNDSQMPGFLLNLSKSGLTPNESNIRTGLTPGILTQSYNYPVLPSINKNTVTNGKTTNKSITANGNTENHAHINIMHPTVNGTPITPGLSSLLNLPSAGILTNPIFKSTPSTIITDATANTNAGNSNISPNTSKAAVKMDNPAVINGIGQPTLNHNENEHSTTQLENNDPLFTTKTRKRKRRMSSMSPTSKVPRKSSVSRKSSTVTALTAPKDGVDSNENSNNVIIDETEEQEKKRKEFLERNRVAASKFRKRKKEYIKKIESDIQFYESEYDDLTHAVGKFCGIVPSSASSSQFSMNMSTPSSSSSPTSTSLLALLENSISRNDFSSAMSILSNMKQVIYETNFYQRGGKNPRDDMEDQDDQSSFNKDITTVKNENAGYPSINSRPIILDKKYPLNSVPNISKSNTIINNAGQTTQTAQSIINSCYSVPNTLVINANPDTHDANNGHDVLSTLPHNN</sequence>
<dbReference type="Pfam" id="PF11785">
    <property type="entry name" value="Aft1_OSA"/>
    <property type="match status" value="1"/>
</dbReference>
<accession>A0A6C1EFP8</accession>
<name>A0A6C1EFP8_SACPS</name>
<proteinExistence type="predicted"/>
<feature type="region of interest" description="Disordered" evidence="6">
    <location>
        <begin position="345"/>
        <end position="416"/>
    </location>
</feature>
<evidence type="ECO:0000256" key="5">
    <source>
        <dbReference type="SAM" id="Coils"/>
    </source>
</evidence>
<dbReference type="Gene3D" id="1.20.5.170">
    <property type="match status" value="1"/>
</dbReference>
<feature type="coiled-coil region" evidence="5">
    <location>
        <begin position="446"/>
        <end position="473"/>
    </location>
</feature>
<dbReference type="PANTHER" id="PTHR19304">
    <property type="entry name" value="CYCLIC-AMP RESPONSE ELEMENT BINDING PROTEIN"/>
    <property type="match status" value="1"/>
</dbReference>
<dbReference type="OrthoDB" id="295274at2759"/>
<dbReference type="SUPFAM" id="SSF57959">
    <property type="entry name" value="Leucine zipper domain"/>
    <property type="match status" value="1"/>
</dbReference>
<dbReference type="GO" id="GO:0005634">
    <property type="term" value="C:nucleus"/>
    <property type="evidence" value="ECO:0007669"/>
    <property type="project" value="UniProtKB-SubCell"/>
</dbReference>
<protein>
    <submittedName>
        <fullName evidence="8">Transcription factor</fullName>
    </submittedName>
</protein>
<feature type="domain" description="BZIP" evidence="7">
    <location>
        <begin position="428"/>
        <end position="470"/>
    </location>
</feature>
<feature type="region of interest" description="Disordered" evidence="6">
    <location>
        <begin position="1"/>
        <end position="118"/>
    </location>
</feature>
<dbReference type="EMBL" id="CP049011">
    <property type="protein sequence ID" value="QID87620.1"/>
    <property type="molecule type" value="Genomic_DNA"/>
</dbReference>
<feature type="compositionally biased region" description="Polar residues" evidence="6">
    <location>
        <begin position="176"/>
        <end position="200"/>
    </location>
</feature>
<feature type="region of interest" description="Disordered" evidence="6">
    <location>
        <begin position="135"/>
        <end position="210"/>
    </location>
</feature>
<feature type="compositionally biased region" description="Polar residues" evidence="6">
    <location>
        <begin position="46"/>
        <end position="62"/>
    </location>
</feature>
<dbReference type="SMART" id="SM00338">
    <property type="entry name" value="BRLZ"/>
    <property type="match status" value="1"/>
</dbReference>
<dbReference type="AlphaFoldDB" id="A0A6C1EFP8"/>
<feature type="compositionally biased region" description="Low complexity" evidence="6">
    <location>
        <begin position="140"/>
        <end position="175"/>
    </location>
</feature>
<comment type="subcellular location">
    <subcellularLocation>
        <location evidence="1">Nucleus</location>
    </subcellularLocation>
</comment>
<evidence type="ECO:0000313" key="9">
    <source>
        <dbReference type="Proteomes" id="UP000501346"/>
    </source>
</evidence>
<dbReference type="InterPro" id="IPR046347">
    <property type="entry name" value="bZIP_sf"/>
</dbReference>
<dbReference type="InterPro" id="IPR051027">
    <property type="entry name" value="bZIP_transcription_factors"/>
</dbReference>